<evidence type="ECO:0000256" key="1">
    <source>
        <dbReference type="ARBA" id="ARBA00010641"/>
    </source>
</evidence>
<evidence type="ECO:0000256" key="6">
    <source>
        <dbReference type="RuleBase" id="RU000716"/>
    </source>
</evidence>
<dbReference type="InterPro" id="IPR000838">
    <property type="entry name" value="RNA_pol_sigma70_ECF_CS"/>
</dbReference>
<dbReference type="GO" id="GO:0016987">
    <property type="term" value="F:sigma factor activity"/>
    <property type="evidence" value="ECO:0007669"/>
    <property type="project" value="UniProtKB-KW"/>
</dbReference>
<reference evidence="9 10" key="1">
    <citation type="submission" date="2018-10" db="EMBL/GenBank/DDBJ databases">
        <title>Genomic Encyclopedia of Archaeal and Bacterial Type Strains, Phase II (KMG-II): from individual species to whole genera.</title>
        <authorList>
            <person name="Goeker M."/>
        </authorList>
    </citation>
    <scope>NUCLEOTIDE SEQUENCE [LARGE SCALE GENOMIC DNA]</scope>
    <source>
        <strain evidence="9 10">DSM 18602</strain>
    </source>
</reference>
<evidence type="ECO:0000259" key="7">
    <source>
        <dbReference type="Pfam" id="PF04542"/>
    </source>
</evidence>
<organism evidence="9 10">
    <name type="scientific">Mucilaginibacter gracilis</name>
    <dbReference type="NCBI Taxonomy" id="423350"/>
    <lineage>
        <taxon>Bacteria</taxon>
        <taxon>Pseudomonadati</taxon>
        <taxon>Bacteroidota</taxon>
        <taxon>Sphingobacteriia</taxon>
        <taxon>Sphingobacteriales</taxon>
        <taxon>Sphingobacteriaceae</taxon>
        <taxon>Mucilaginibacter</taxon>
    </lineage>
</organism>
<keyword evidence="5 6" id="KW-0804">Transcription</keyword>
<dbReference type="InterPro" id="IPR013249">
    <property type="entry name" value="RNA_pol_sigma70_r4_t2"/>
</dbReference>
<evidence type="ECO:0000313" key="9">
    <source>
        <dbReference type="EMBL" id="RKR85209.1"/>
    </source>
</evidence>
<feature type="domain" description="RNA polymerase sigma factor 70 region 4 type 2" evidence="8">
    <location>
        <begin position="117"/>
        <end position="168"/>
    </location>
</feature>
<evidence type="ECO:0000256" key="2">
    <source>
        <dbReference type="ARBA" id="ARBA00023015"/>
    </source>
</evidence>
<dbReference type="Gene3D" id="1.10.1740.10">
    <property type="match status" value="1"/>
</dbReference>
<dbReference type="Gene3D" id="1.10.10.10">
    <property type="entry name" value="Winged helix-like DNA-binding domain superfamily/Winged helix DNA-binding domain"/>
    <property type="match status" value="1"/>
</dbReference>
<dbReference type="Pfam" id="PF08281">
    <property type="entry name" value="Sigma70_r4_2"/>
    <property type="match status" value="1"/>
</dbReference>
<evidence type="ECO:0000313" key="10">
    <source>
        <dbReference type="Proteomes" id="UP000268007"/>
    </source>
</evidence>
<evidence type="ECO:0000256" key="3">
    <source>
        <dbReference type="ARBA" id="ARBA00023082"/>
    </source>
</evidence>
<keyword evidence="4 6" id="KW-0238">DNA-binding</keyword>
<dbReference type="AlphaFoldDB" id="A0A495JAX3"/>
<dbReference type="SUPFAM" id="SSF88659">
    <property type="entry name" value="Sigma3 and sigma4 domains of RNA polymerase sigma factors"/>
    <property type="match status" value="1"/>
</dbReference>
<keyword evidence="10" id="KW-1185">Reference proteome</keyword>
<evidence type="ECO:0000256" key="4">
    <source>
        <dbReference type="ARBA" id="ARBA00023125"/>
    </source>
</evidence>
<dbReference type="GO" id="GO:0003677">
    <property type="term" value="F:DNA binding"/>
    <property type="evidence" value="ECO:0007669"/>
    <property type="project" value="UniProtKB-KW"/>
</dbReference>
<dbReference type="NCBIfam" id="TIGR02937">
    <property type="entry name" value="sigma70-ECF"/>
    <property type="match status" value="1"/>
</dbReference>
<dbReference type="RefSeq" id="WP_121201278.1">
    <property type="nucleotide sequence ID" value="NZ_RBKU01000001.1"/>
</dbReference>
<comment type="caution">
    <text evidence="9">The sequence shown here is derived from an EMBL/GenBank/DDBJ whole genome shotgun (WGS) entry which is preliminary data.</text>
</comment>
<dbReference type="Pfam" id="PF04542">
    <property type="entry name" value="Sigma70_r2"/>
    <property type="match status" value="1"/>
</dbReference>
<dbReference type="InterPro" id="IPR014284">
    <property type="entry name" value="RNA_pol_sigma-70_dom"/>
</dbReference>
<dbReference type="InterPro" id="IPR007627">
    <property type="entry name" value="RNA_pol_sigma70_r2"/>
</dbReference>
<dbReference type="InterPro" id="IPR013324">
    <property type="entry name" value="RNA_pol_sigma_r3/r4-like"/>
</dbReference>
<protein>
    <recommendedName>
        <fullName evidence="6">RNA polymerase sigma factor</fullName>
    </recommendedName>
</protein>
<evidence type="ECO:0000256" key="5">
    <source>
        <dbReference type="ARBA" id="ARBA00023163"/>
    </source>
</evidence>
<gene>
    <name evidence="9" type="ORF">BDD43_5473</name>
</gene>
<dbReference type="PANTHER" id="PTHR43133:SF60">
    <property type="entry name" value="RNA POLYMERASE SIGMA FACTOR SIGV"/>
    <property type="match status" value="1"/>
</dbReference>
<sequence length="179" mass="20496">MATPDELIELCKNGDPLGYTGLYQAYAKQVYNSIYRLLDHSGEAEDVLQETFVAAFQSIHQFNHTGAFGSWIKRIGINKAVTLVRKRKLKWVELEPVDMMTREDEAIDEEDFEYTMDAVTQAIALLPVNYRTVFQLYAVENVPQTEIAKMLGISHNAVRTQYFRAKNKVLNMLKEKALS</sequence>
<dbReference type="PROSITE" id="PS01063">
    <property type="entry name" value="SIGMA70_ECF"/>
    <property type="match status" value="1"/>
</dbReference>
<dbReference type="InterPro" id="IPR013325">
    <property type="entry name" value="RNA_pol_sigma_r2"/>
</dbReference>
<dbReference type="Proteomes" id="UP000268007">
    <property type="component" value="Unassembled WGS sequence"/>
</dbReference>
<feature type="domain" description="RNA polymerase sigma-70 region 2" evidence="7">
    <location>
        <begin position="22"/>
        <end position="88"/>
    </location>
</feature>
<evidence type="ECO:0000259" key="8">
    <source>
        <dbReference type="Pfam" id="PF08281"/>
    </source>
</evidence>
<dbReference type="PANTHER" id="PTHR43133">
    <property type="entry name" value="RNA POLYMERASE ECF-TYPE SIGMA FACTO"/>
    <property type="match status" value="1"/>
</dbReference>
<accession>A0A495JAX3</accession>
<keyword evidence="2 6" id="KW-0805">Transcription regulation</keyword>
<dbReference type="CDD" id="cd06171">
    <property type="entry name" value="Sigma70_r4"/>
    <property type="match status" value="1"/>
</dbReference>
<dbReference type="OrthoDB" id="1491902at2"/>
<proteinExistence type="inferred from homology"/>
<dbReference type="GO" id="GO:0006352">
    <property type="term" value="P:DNA-templated transcription initiation"/>
    <property type="evidence" value="ECO:0007669"/>
    <property type="project" value="InterPro"/>
</dbReference>
<dbReference type="SUPFAM" id="SSF88946">
    <property type="entry name" value="Sigma2 domain of RNA polymerase sigma factors"/>
    <property type="match status" value="1"/>
</dbReference>
<keyword evidence="3 6" id="KW-0731">Sigma factor</keyword>
<dbReference type="InterPro" id="IPR036388">
    <property type="entry name" value="WH-like_DNA-bd_sf"/>
</dbReference>
<dbReference type="InterPro" id="IPR039425">
    <property type="entry name" value="RNA_pol_sigma-70-like"/>
</dbReference>
<name>A0A495JAX3_9SPHI</name>
<dbReference type="EMBL" id="RBKU01000001">
    <property type="protein sequence ID" value="RKR85209.1"/>
    <property type="molecule type" value="Genomic_DNA"/>
</dbReference>
<comment type="similarity">
    <text evidence="1 6">Belongs to the sigma-70 factor family. ECF subfamily.</text>
</comment>